<evidence type="ECO:0000256" key="1">
    <source>
        <dbReference type="SAM" id="MobiDB-lite"/>
    </source>
</evidence>
<dbReference type="Proteomes" id="UP000236161">
    <property type="component" value="Unassembled WGS sequence"/>
</dbReference>
<feature type="compositionally biased region" description="Basic residues" evidence="1">
    <location>
        <begin position="1"/>
        <end position="10"/>
    </location>
</feature>
<organism evidence="2 3">
    <name type="scientific">Apostasia shenzhenica</name>
    <dbReference type="NCBI Taxonomy" id="1088818"/>
    <lineage>
        <taxon>Eukaryota</taxon>
        <taxon>Viridiplantae</taxon>
        <taxon>Streptophyta</taxon>
        <taxon>Embryophyta</taxon>
        <taxon>Tracheophyta</taxon>
        <taxon>Spermatophyta</taxon>
        <taxon>Magnoliopsida</taxon>
        <taxon>Liliopsida</taxon>
        <taxon>Asparagales</taxon>
        <taxon>Orchidaceae</taxon>
        <taxon>Apostasioideae</taxon>
        <taxon>Apostasia</taxon>
    </lineage>
</organism>
<accession>A0A2I0AR93</accession>
<keyword evidence="3" id="KW-1185">Reference proteome</keyword>
<dbReference type="OrthoDB" id="1935101at2759"/>
<reference evidence="2 3" key="1">
    <citation type="journal article" date="2017" name="Nature">
        <title>The Apostasia genome and the evolution of orchids.</title>
        <authorList>
            <person name="Zhang G.Q."/>
            <person name="Liu K.W."/>
            <person name="Li Z."/>
            <person name="Lohaus R."/>
            <person name="Hsiao Y.Y."/>
            <person name="Niu S.C."/>
            <person name="Wang J.Y."/>
            <person name="Lin Y.C."/>
            <person name="Xu Q."/>
            <person name="Chen L.J."/>
            <person name="Yoshida K."/>
            <person name="Fujiwara S."/>
            <person name="Wang Z.W."/>
            <person name="Zhang Y.Q."/>
            <person name="Mitsuda N."/>
            <person name="Wang M."/>
            <person name="Liu G.H."/>
            <person name="Pecoraro L."/>
            <person name="Huang H.X."/>
            <person name="Xiao X.J."/>
            <person name="Lin M."/>
            <person name="Wu X.Y."/>
            <person name="Wu W.L."/>
            <person name="Chen Y.Y."/>
            <person name="Chang S.B."/>
            <person name="Sakamoto S."/>
            <person name="Ohme-Takagi M."/>
            <person name="Yagi M."/>
            <person name="Zeng S.J."/>
            <person name="Shen C.Y."/>
            <person name="Yeh C.M."/>
            <person name="Luo Y.B."/>
            <person name="Tsai W.C."/>
            <person name="Van de Peer Y."/>
            <person name="Liu Z.J."/>
        </authorList>
    </citation>
    <scope>NUCLEOTIDE SEQUENCE [LARGE SCALE GENOMIC DNA]</scope>
    <source>
        <strain evidence="3">cv. Shenzhen</strain>
        <tissue evidence="2">Stem</tissue>
    </source>
</reference>
<name>A0A2I0AR93_9ASPA</name>
<evidence type="ECO:0000313" key="2">
    <source>
        <dbReference type="EMBL" id="PKA57986.1"/>
    </source>
</evidence>
<evidence type="ECO:0000313" key="3">
    <source>
        <dbReference type="Proteomes" id="UP000236161"/>
    </source>
</evidence>
<dbReference type="EMBL" id="KZ451959">
    <property type="protein sequence ID" value="PKA57986.1"/>
    <property type="molecule type" value="Genomic_DNA"/>
</dbReference>
<protein>
    <submittedName>
        <fullName evidence="2">Uncharacterized protein</fullName>
    </submittedName>
</protein>
<proteinExistence type="predicted"/>
<dbReference type="AlphaFoldDB" id="A0A2I0AR93"/>
<gene>
    <name evidence="2" type="ORF">AXF42_Ash012525</name>
</gene>
<sequence>MLRQPARRRSSGNLRAGVRGAAQRRPSQAGVGARVAVARIPAQRLPARWSPQCRRRTRSLVSACVLTPAWRAAGDRKYDRVKGEAASLRVVARVSFKENPILLDARKLLIHTVELLAEGLAGAKDAPQFSTSIDGVRDAGVDLLSPSRVMALSIVEMHFLLQTPPLDIGGTSGRYFESSTPLAFEIEECTRLPSGF</sequence>
<feature type="region of interest" description="Disordered" evidence="1">
    <location>
        <begin position="1"/>
        <end position="30"/>
    </location>
</feature>